<dbReference type="Proteomes" id="UP001162156">
    <property type="component" value="Unassembled WGS sequence"/>
</dbReference>
<proteinExistence type="predicted"/>
<dbReference type="EMBL" id="JANEYF010004769">
    <property type="protein sequence ID" value="KAJ8930126.1"/>
    <property type="molecule type" value="Genomic_DNA"/>
</dbReference>
<reference evidence="2" key="1">
    <citation type="journal article" date="2023" name="Insect Mol. Biol.">
        <title>Genome sequencing provides insights into the evolution of gene families encoding plant cell wall-degrading enzymes in longhorned beetles.</title>
        <authorList>
            <person name="Shin N.R."/>
            <person name="Okamura Y."/>
            <person name="Kirsch R."/>
            <person name="Pauchet Y."/>
        </authorList>
    </citation>
    <scope>NUCLEOTIDE SEQUENCE</scope>
    <source>
        <strain evidence="2">RBIC_L_NR</strain>
    </source>
</reference>
<dbReference type="AlphaFoldDB" id="A0AAV8WV47"/>
<organism evidence="2 3">
    <name type="scientific">Rhamnusium bicolor</name>
    <dbReference type="NCBI Taxonomy" id="1586634"/>
    <lineage>
        <taxon>Eukaryota</taxon>
        <taxon>Metazoa</taxon>
        <taxon>Ecdysozoa</taxon>
        <taxon>Arthropoda</taxon>
        <taxon>Hexapoda</taxon>
        <taxon>Insecta</taxon>
        <taxon>Pterygota</taxon>
        <taxon>Neoptera</taxon>
        <taxon>Endopterygota</taxon>
        <taxon>Coleoptera</taxon>
        <taxon>Polyphaga</taxon>
        <taxon>Cucujiformia</taxon>
        <taxon>Chrysomeloidea</taxon>
        <taxon>Cerambycidae</taxon>
        <taxon>Lepturinae</taxon>
        <taxon>Rhagiini</taxon>
        <taxon>Rhamnusium</taxon>
    </lineage>
</organism>
<accession>A0AAV8WV47</accession>
<name>A0AAV8WV47_9CUCU</name>
<feature type="region of interest" description="Disordered" evidence="1">
    <location>
        <begin position="139"/>
        <end position="161"/>
    </location>
</feature>
<feature type="compositionally biased region" description="Polar residues" evidence="1">
    <location>
        <begin position="139"/>
        <end position="156"/>
    </location>
</feature>
<keyword evidence="3" id="KW-1185">Reference proteome</keyword>
<evidence type="ECO:0000256" key="1">
    <source>
        <dbReference type="SAM" id="MobiDB-lite"/>
    </source>
</evidence>
<sequence>MDILEEEEQLVIYGSDKYKLLNKDCDNILSCNNKRKKPSVIDISDTYSNGLFKQKSANAARKRKLEENRNRSRNIFTISHKPKSLDADKYLKISPIKNQLCERRLSSKSINRDIYKEYSDTAPEYNSLPFIKVEDSSFSKRNTASSRSQNRKNSSGPLLRKKVENHFVLPPIVTSSQFRSISATPRQGNKTFSALSMKFEGNFKDEKSRKFSMSVKENPLSNR</sequence>
<protein>
    <submittedName>
        <fullName evidence="2">Uncharacterized protein</fullName>
    </submittedName>
</protein>
<evidence type="ECO:0000313" key="2">
    <source>
        <dbReference type="EMBL" id="KAJ8930126.1"/>
    </source>
</evidence>
<gene>
    <name evidence="2" type="ORF">NQ314_017091</name>
</gene>
<evidence type="ECO:0000313" key="3">
    <source>
        <dbReference type="Proteomes" id="UP001162156"/>
    </source>
</evidence>
<comment type="caution">
    <text evidence="2">The sequence shown here is derived from an EMBL/GenBank/DDBJ whole genome shotgun (WGS) entry which is preliminary data.</text>
</comment>